<dbReference type="PROSITE" id="PS51375">
    <property type="entry name" value="PPR"/>
    <property type="match status" value="2"/>
</dbReference>
<evidence type="ECO:0000256" key="3">
    <source>
        <dbReference type="SAM" id="MobiDB-lite"/>
    </source>
</evidence>
<keyword evidence="1" id="KW-0677">Repeat</keyword>
<proteinExistence type="predicted"/>
<dbReference type="InterPro" id="IPR046848">
    <property type="entry name" value="E_motif"/>
</dbReference>
<sequence length="213" mass="23233">MYTKCGSLDDGKKVFETMQTRDVSAWTAMIGGLAEHGRGAEALRLFERMVAREGLKPDAVTFTSLLHACSHSGLVEEGLELFKEMASAHGVVPRLEHYGAVVDLLGRAGLSEEAQRLVDSMPLVPNQVVRGSLLRALLAADEDSSGYNDADLHAELERAELSVEVSNAHARIGSWDEVERVRRVMTEMGIKKAPASSSVDVLDVRPPTQVPRR</sequence>
<dbReference type="PANTHER" id="PTHR47926">
    <property type="entry name" value="PENTATRICOPEPTIDE REPEAT-CONTAINING PROTEIN"/>
    <property type="match status" value="1"/>
</dbReference>
<dbReference type="AlphaFoldDB" id="A0A7I8K2Z3"/>
<dbReference type="GO" id="GO:0003723">
    <property type="term" value="F:RNA binding"/>
    <property type="evidence" value="ECO:0007669"/>
    <property type="project" value="InterPro"/>
</dbReference>
<evidence type="ECO:0000313" key="4">
    <source>
        <dbReference type="EMBL" id="CAA7391462.1"/>
    </source>
</evidence>
<dbReference type="InterPro" id="IPR046960">
    <property type="entry name" value="PPR_At4g14850-like_plant"/>
</dbReference>
<protein>
    <submittedName>
        <fullName evidence="4">Uncharacterized protein</fullName>
    </submittedName>
</protein>
<feature type="repeat" description="PPR" evidence="2">
    <location>
        <begin position="22"/>
        <end position="57"/>
    </location>
</feature>
<keyword evidence="5" id="KW-1185">Reference proteome</keyword>
<dbReference type="EMBL" id="LR746265">
    <property type="protein sequence ID" value="CAA7391462.1"/>
    <property type="molecule type" value="Genomic_DNA"/>
</dbReference>
<evidence type="ECO:0000256" key="2">
    <source>
        <dbReference type="PROSITE-ProRule" id="PRU00708"/>
    </source>
</evidence>
<dbReference type="Proteomes" id="UP000663760">
    <property type="component" value="Chromosome 2"/>
</dbReference>
<feature type="region of interest" description="Disordered" evidence="3">
    <location>
        <begin position="192"/>
        <end position="213"/>
    </location>
</feature>
<accession>A0A7I8K2Z3</accession>
<evidence type="ECO:0000256" key="1">
    <source>
        <dbReference type="ARBA" id="ARBA00022737"/>
    </source>
</evidence>
<dbReference type="Pfam" id="PF13041">
    <property type="entry name" value="PPR_2"/>
    <property type="match status" value="1"/>
</dbReference>
<reference evidence="4" key="1">
    <citation type="submission" date="2020-02" db="EMBL/GenBank/DDBJ databases">
        <authorList>
            <person name="Scholz U."/>
            <person name="Mascher M."/>
            <person name="Fiebig A."/>
        </authorList>
    </citation>
    <scope>NUCLEOTIDE SEQUENCE</scope>
</reference>
<dbReference type="Gene3D" id="1.25.40.10">
    <property type="entry name" value="Tetratricopeptide repeat domain"/>
    <property type="match status" value="1"/>
</dbReference>
<organism evidence="4 5">
    <name type="scientific">Spirodela intermedia</name>
    <name type="common">Intermediate duckweed</name>
    <dbReference type="NCBI Taxonomy" id="51605"/>
    <lineage>
        <taxon>Eukaryota</taxon>
        <taxon>Viridiplantae</taxon>
        <taxon>Streptophyta</taxon>
        <taxon>Embryophyta</taxon>
        <taxon>Tracheophyta</taxon>
        <taxon>Spermatophyta</taxon>
        <taxon>Magnoliopsida</taxon>
        <taxon>Liliopsida</taxon>
        <taxon>Araceae</taxon>
        <taxon>Lemnoideae</taxon>
        <taxon>Spirodela</taxon>
    </lineage>
</organism>
<dbReference type="Pfam" id="PF20431">
    <property type="entry name" value="E_motif"/>
    <property type="match status" value="1"/>
</dbReference>
<dbReference type="Pfam" id="PF01535">
    <property type="entry name" value="PPR"/>
    <property type="match status" value="1"/>
</dbReference>
<feature type="repeat" description="PPR" evidence="2">
    <location>
        <begin position="58"/>
        <end position="93"/>
    </location>
</feature>
<dbReference type="FunFam" id="1.25.40.10:FF:000090">
    <property type="entry name" value="Pentatricopeptide repeat-containing protein, chloroplastic"/>
    <property type="match status" value="1"/>
</dbReference>
<dbReference type="GO" id="GO:0009451">
    <property type="term" value="P:RNA modification"/>
    <property type="evidence" value="ECO:0007669"/>
    <property type="project" value="InterPro"/>
</dbReference>
<dbReference type="OrthoDB" id="1731741at2759"/>
<dbReference type="NCBIfam" id="TIGR00756">
    <property type="entry name" value="PPR"/>
    <property type="match status" value="2"/>
</dbReference>
<name>A0A7I8K2Z3_SPIIN</name>
<dbReference type="InterPro" id="IPR011990">
    <property type="entry name" value="TPR-like_helical_dom_sf"/>
</dbReference>
<dbReference type="PANTHER" id="PTHR47926:SF471">
    <property type="entry name" value="DYW DOMAIN-CONTAINING PROTEIN"/>
    <property type="match status" value="1"/>
</dbReference>
<dbReference type="InterPro" id="IPR002885">
    <property type="entry name" value="PPR_rpt"/>
</dbReference>
<evidence type="ECO:0000313" key="5">
    <source>
        <dbReference type="Proteomes" id="UP000663760"/>
    </source>
</evidence>
<gene>
    <name evidence="4" type="ORF">SI8410_02002759</name>
</gene>